<name>A0ABW3LVA5_9GAMM</name>
<proteinExistence type="predicted"/>
<dbReference type="PROSITE" id="PS50801">
    <property type="entry name" value="STAS"/>
    <property type="match status" value="1"/>
</dbReference>
<sequence>MNTVSLGEDLGIEASADLKERLAAHLDDPAVALDGGAVRRVHTAAMQVLCAFYRSRAEHGRSTELASCSEPLRDAARLLGLGGTLGLGSNEPTVDGREKKNPVEKAA</sequence>
<feature type="region of interest" description="Disordered" evidence="1">
    <location>
        <begin position="83"/>
        <end position="107"/>
    </location>
</feature>
<protein>
    <submittedName>
        <fullName evidence="3">STAS domain-containing protein</fullName>
    </submittedName>
</protein>
<dbReference type="InterPro" id="IPR036513">
    <property type="entry name" value="STAS_dom_sf"/>
</dbReference>
<dbReference type="EMBL" id="JBHTKN010000003">
    <property type="protein sequence ID" value="MFD1041937.1"/>
    <property type="molecule type" value="Genomic_DNA"/>
</dbReference>
<dbReference type="Proteomes" id="UP001597033">
    <property type="component" value="Unassembled WGS sequence"/>
</dbReference>
<gene>
    <name evidence="3" type="ORF">ACFQ2N_06190</name>
</gene>
<evidence type="ECO:0000256" key="1">
    <source>
        <dbReference type="SAM" id="MobiDB-lite"/>
    </source>
</evidence>
<dbReference type="RefSeq" id="WP_162375499.1">
    <property type="nucleotide sequence ID" value="NZ_JBHTKN010000003.1"/>
</dbReference>
<evidence type="ECO:0000259" key="2">
    <source>
        <dbReference type="PROSITE" id="PS50801"/>
    </source>
</evidence>
<reference evidence="4" key="1">
    <citation type="journal article" date="2019" name="Int. J. Syst. Evol. Microbiol.">
        <title>The Global Catalogue of Microorganisms (GCM) 10K type strain sequencing project: providing services to taxonomists for standard genome sequencing and annotation.</title>
        <authorList>
            <consortium name="The Broad Institute Genomics Platform"/>
            <consortium name="The Broad Institute Genome Sequencing Center for Infectious Disease"/>
            <person name="Wu L."/>
            <person name="Ma J."/>
        </authorList>
    </citation>
    <scope>NUCLEOTIDE SEQUENCE [LARGE SCALE GENOMIC DNA]</scope>
    <source>
        <strain evidence="4">CCUG 55854</strain>
    </source>
</reference>
<dbReference type="Gene3D" id="3.30.750.24">
    <property type="entry name" value="STAS domain"/>
    <property type="match status" value="1"/>
</dbReference>
<comment type="caution">
    <text evidence="3">The sequence shown here is derived from an EMBL/GenBank/DDBJ whole genome shotgun (WGS) entry which is preliminary data.</text>
</comment>
<dbReference type="Pfam" id="PF13466">
    <property type="entry name" value="STAS_2"/>
    <property type="match status" value="1"/>
</dbReference>
<evidence type="ECO:0000313" key="4">
    <source>
        <dbReference type="Proteomes" id="UP001597033"/>
    </source>
</evidence>
<dbReference type="SUPFAM" id="SSF52091">
    <property type="entry name" value="SpoIIaa-like"/>
    <property type="match status" value="1"/>
</dbReference>
<accession>A0ABW3LVA5</accession>
<organism evidence="3 4">
    <name type="scientific">Pseudoxanthomonas kaohsiungensis</name>
    <dbReference type="NCBI Taxonomy" id="283923"/>
    <lineage>
        <taxon>Bacteria</taxon>
        <taxon>Pseudomonadati</taxon>
        <taxon>Pseudomonadota</taxon>
        <taxon>Gammaproteobacteria</taxon>
        <taxon>Lysobacterales</taxon>
        <taxon>Lysobacteraceae</taxon>
        <taxon>Pseudoxanthomonas</taxon>
    </lineage>
</organism>
<dbReference type="InterPro" id="IPR002645">
    <property type="entry name" value="STAS_dom"/>
</dbReference>
<feature type="compositionally biased region" description="Basic and acidic residues" evidence="1">
    <location>
        <begin position="94"/>
        <end position="107"/>
    </location>
</feature>
<feature type="domain" description="STAS" evidence="2">
    <location>
        <begin position="1"/>
        <end position="107"/>
    </location>
</feature>
<dbReference type="InterPro" id="IPR058548">
    <property type="entry name" value="MlaB-like_STAS"/>
</dbReference>
<evidence type="ECO:0000313" key="3">
    <source>
        <dbReference type="EMBL" id="MFD1041937.1"/>
    </source>
</evidence>
<keyword evidence="4" id="KW-1185">Reference proteome</keyword>